<reference evidence="3" key="1">
    <citation type="journal article" date="2020" name="Fungal Divers.">
        <title>Resolving the Mortierellaceae phylogeny through synthesis of multi-gene phylogenetics and phylogenomics.</title>
        <authorList>
            <person name="Vandepol N."/>
            <person name="Liber J."/>
            <person name="Desiro A."/>
            <person name="Na H."/>
            <person name="Kennedy M."/>
            <person name="Barry K."/>
            <person name="Grigoriev I.V."/>
            <person name="Miller A.N."/>
            <person name="O'Donnell K."/>
            <person name="Stajich J.E."/>
            <person name="Bonito G."/>
        </authorList>
    </citation>
    <scope>NUCLEOTIDE SEQUENCE</scope>
    <source>
        <strain evidence="3">NRRL 2591</strain>
    </source>
</reference>
<dbReference type="Proteomes" id="UP000723463">
    <property type="component" value="Unassembled WGS sequence"/>
</dbReference>
<feature type="region of interest" description="Disordered" evidence="1">
    <location>
        <begin position="252"/>
        <end position="276"/>
    </location>
</feature>
<feature type="region of interest" description="Disordered" evidence="1">
    <location>
        <begin position="524"/>
        <end position="581"/>
    </location>
</feature>
<keyword evidence="2" id="KW-0812">Transmembrane</keyword>
<feature type="compositionally biased region" description="Polar residues" evidence="1">
    <location>
        <begin position="683"/>
        <end position="693"/>
    </location>
</feature>
<feature type="compositionally biased region" description="Low complexity" evidence="1">
    <location>
        <begin position="349"/>
        <end position="371"/>
    </location>
</feature>
<feature type="compositionally biased region" description="Basic and acidic residues" evidence="1">
    <location>
        <begin position="534"/>
        <end position="545"/>
    </location>
</feature>
<dbReference type="AlphaFoldDB" id="A0A9P6F2X6"/>
<feature type="region of interest" description="Disordered" evidence="1">
    <location>
        <begin position="293"/>
        <end position="374"/>
    </location>
</feature>
<keyword evidence="2" id="KW-1133">Transmembrane helix</keyword>
<feature type="region of interest" description="Disordered" evidence="1">
    <location>
        <begin position="820"/>
        <end position="845"/>
    </location>
</feature>
<feature type="compositionally biased region" description="Polar residues" evidence="1">
    <location>
        <begin position="432"/>
        <end position="452"/>
    </location>
</feature>
<feature type="compositionally biased region" description="Polar residues" evidence="1">
    <location>
        <begin position="1"/>
        <end position="14"/>
    </location>
</feature>
<feature type="region of interest" description="Disordered" evidence="1">
    <location>
        <begin position="127"/>
        <end position="165"/>
    </location>
</feature>
<dbReference type="EMBL" id="JAAAXW010000158">
    <property type="protein sequence ID" value="KAF9541715.1"/>
    <property type="molecule type" value="Genomic_DNA"/>
</dbReference>
<feature type="compositionally biased region" description="Acidic residues" evidence="1">
    <location>
        <begin position="758"/>
        <end position="778"/>
    </location>
</feature>
<feature type="compositionally biased region" description="Gly residues" evidence="1">
    <location>
        <begin position="947"/>
        <end position="965"/>
    </location>
</feature>
<name>A0A9P6F2X6_9FUNG</name>
<feature type="compositionally biased region" description="Gly residues" evidence="1">
    <location>
        <begin position="980"/>
        <end position="989"/>
    </location>
</feature>
<feature type="compositionally biased region" description="Low complexity" evidence="1">
    <location>
        <begin position="260"/>
        <end position="271"/>
    </location>
</feature>
<keyword evidence="4" id="KW-1185">Reference proteome</keyword>
<feature type="compositionally biased region" description="Acidic residues" evidence="1">
    <location>
        <begin position="739"/>
        <end position="748"/>
    </location>
</feature>
<protein>
    <submittedName>
        <fullName evidence="3">Uncharacterized protein</fullName>
    </submittedName>
</protein>
<feature type="region of interest" description="Disordered" evidence="1">
    <location>
        <begin position="428"/>
        <end position="452"/>
    </location>
</feature>
<feature type="compositionally biased region" description="Acidic residues" evidence="1">
    <location>
        <begin position="132"/>
        <end position="145"/>
    </location>
</feature>
<feature type="compositionally biased region" description="Basic and acidic residues" evidence="1">
    <location>
        <begin position="553"/>
        <end position="563"/>
    </location>
</feature>
<sequence>MDSGLTSTPETPSGGQIHFVTPTNRWLGSIPLSTVDPLTLEPLSTYVRPDPPRQRQGGDEKGGGEEAEEAEGEEEEDMKERTTNIAVPDPPKHSDYYHAQHLLRLLFQTQRVRSRSLRMCLPEYFERFGESSDGDDGDDEEEEEEKKEGSGGENGNGVEKGEEEKVQWEKELRKERWRQGRIVNLELEMRHEMDWRRWNRAQATFAAQAETAEDQRNAANGLGRRKRAGRRLMRLKLGKDVTLLEPSERGLRLPRRVRNRSSSSSSSSLTDADARRRVQAPAVLGDVELEDTCSHQNQDHKQEQEQEQSDAETIKKSGSKQHLSGRLSERRGGRMSKKWKRRLARVHHTTTAPSSQSPTSASVASSAAVASETGRTGGGFSFLPWWDPDPQPFQMPSTKLSPFAISTLPEPVAKVFGGTSIYSRVHLPSKPHATTSNPATTDIPSTATTETTPARIPKNTAGCNWVPVKHGDRVAVMIGNSKDFLLFPSFQRLFLRSLSREDFEDRVARVNRIPCPVTAIVVTNGANGESGAEEQMREQGARMQEELQQQQQQERDRVQREVDVSAMEEGGGGQGDRSAGRSSWMAWMSPHRRQQNGTGDTTRAATITATTGVSTSGAAIEAGTRPPLLPSNESTTAFVTSSSTASSSSSARCVASATGKDSIGDEKRGRLDDDDDDLEAGRGNNTLSDQNGDVDTMDEKAAERSKEAREEEERRWQVLEERFLREDYDSSEYSYASSSDEEGEELPLDYDGPYYSSEESDSGDDEYEYEGFGSDDDGREGSRRRQRGDAGHGSGSRPRWGIRDWLYFFTFCTPHPRTFTTTDTATNSGPNNNRSQAPLESRRGRRRRLRREQWFRIQQRQREQESAALHLYLPLVIRRRMTVQDVHRVCMAAEFCRFYLTILMSIVIIGAIVYGAVHVEASPSPKAPKAPGTVGAHAKDWVVPASSGGGGQGAPVGAAGAGGGSSRKVPEQWTTRVEGTGDGGVGGVWQGVRKDESKDQQQQPLGNS</sequence>
<keyword evidence="2" id="KW-0472">Membrane</keyword>
<evidence type="ECO:0000256" key="2">
    <source>
        <dbReference type="SAM" id="Phobius"/>
    </source>
</evidence>
<evidence type="ECO:0000313" key="4">
    <source>
        <dbReference type="Proteomes" id="UP000723463"/>
    </source>
</evidence>
<organism evidence="3 4">
    <name type="scientific">Mortierella hygrophila</name>
    <dbReference type="NCBI Taxonomy" id="979708"/>
    <lineage>
        <taxon>Eukaryota</taxon>
        <taxon>Fungi</taxon>
        <taxon>Fungi incertae sedis</taxon>
        <taxon>Mucoromycota</taxon>
        <taxon>Mortierellomycotina</taxon>
        <taxon>Mortierellomycetes</taxon>
        <taxon>Mortierellales</taxon>
        <taxon>Mortierellaceae</taxon>
        <taxon>Mortierella</taxon>
    </lineage>
</organism>
<feature type="transmembrane region" description="Helical" evidence="2">
    <location>
        <begin position="898"/>
        <end position="917"/>
    </location>
</feature>
<comment type="caution">
    <text evidence="3">The sequence shown here is derived from an EMBL/GenBank/DDBJ whole genome shotgun (WGS) entry which is preliminary data.</text>
</comment>
<feature type="compositionally biased region" description="Low complexity" evidence="1">
    <location>
        <begin position="609"/>
        <end position="620"/>
    </location>
</feature>
<feature type="region of interest" description="Disordered" evidence="1">
    <location>
        <begin position="943"/>
        <end position="1008"/>
    </location>
</feature>
<proteinExistence type="predicted"/>
<evidence type="ECO:0000256" key="1">
    <source>
        <dbReference type="SAM" id="MobiDB-lite"/>
    </source>
</evidence>
<feature type="region of interest" description="Disordered" evidence="1">
    <location>
        <begin position="729"/>
        <end position="796"/>
    </location>
</feature>
<feature type="compositionally biased region" description="Basic and acidic residues" evidence="1">
    <location>
        <begin position="779"/>
        <end position="790"/>
    </location>
</feature>
<feature type="compositionally biased region" description="Low complexity" evidence="1">
    <location>
        <begin position="634"/>
        <end position="658"/>
    </location>
</feature>
<feature type="compositionally biased region" description="Polar residues" evidence="1">
    <location>
        <begin position="827"/>
        <end position="838"/>
    </location>
</feature>
<feature type="region of interest" description="Disordered" evidence="1">
    <location>
        <begin position="1"/>
        <end position="93"/>
    </location>
</feature>
<feature type="compositionally biased region" description="Basic residues" evidence="1">
    <location>
        <begin position="333"/>
        <end position="348"/>
    </location>
</feature>
<feature type="compositionally biased region" description="Basic and acidic residues" evidence="1">
    <location>
        <begin position="697"/>
        <end position="715"/>
    </location>
</feature>
<gene>
    <name evidence="3" type="ORF">EC957_002734</name>
</gene>
<feature type="region of interest" description="Disordered" evidence="1">
    <location>
        <begin position="609"/>
        <end position="715"/>
    </location>
</feature>
<feature type="compositionally biased region" description="Basic and acidic residues" evidence="1">
    <location>
        <begin position="50"/>
        <end position="64"/>
    </location>
</feature>
<accession>A0A9P6F2X6</accession>
<feature type="compositionally biased region" description="Acidic residues" evidence="1">
    <location>
        <begin position="65"/>
        <end position="77"/>
    </location>
</feature>
<evidence type="ECO:0000313" key="3">
    <source>
        <dbReference type="EMBL" id="KAF9541715.1"/>
    </source>
</evidence>
<feature type="compositionally biased region" description="Basic and acidic residues" evidence="1">
    <location>
        <begin position="662"/>
        <end position="671"/>
    </location>
</feature>